<dbReference type="PANTHER" id="PTHR21310:SF58">
    <property type="entry name" value="AMINOGLYCOSIDE PHOSPHOTRANSFERASE DOMAIN-CONTAINING PROTEIN"/>
    <property type="match status" value="1"/>
</dbReference>
<dbReference type="SUPFAM" id="SSF56112">
    <property type="entry name" value="Protein kinase-like (PK-like)"/>
    <property type="match status" value="1"/>
</dbReference>
<evidence type="ECO:0000313" key="3">
    <source>
        <dbReference type="Proteomes" id="UP000002039"/>
    </source>
</evidence>
<proteinExistence type="predicted"/>
<sequence>MEFIATNTTIPVPKVYETRWSGNRTRLSQIVMEYIPGESLDTAWGKLTHDQRMSVCHQLRGYLSQLQNLTSKTKRIEAANGGPITAGLRFPRRGGPFDSKKELNDFLVEKNGNEYLFVFRRYARAAMSDDHEIHFAHGDFSPRNIMVENGMVKAVLD</sequence>
<keyword evidence="3" id="KW-1185">Reference proteome</keyword>
<reference evidence="2" key="1">
    <citation type="submission" date="2009-02" db="EMBL/GenBank/DDBJ databases">
        <title>The Genome Sequence of Blastomyces dermatitidis strain ER-3.</title>
        <authorList>
            <consortium name="The Broad Institute Genome Sequencing Platform"/>
            <consortium name="Broad Institute Microbial Sequencing Center."/>
            <person name="Champion M."/>
            <person name="Cuomo C."/>
            <person name="Ma L.-J."/>
            <person name="Henn M.R."/>
            <person name="Klein B."/>
            <person name="Goldman B."/>
            <person name="Young S."/>
            <person name="Kodira C.D."/>
            <person name="Zeng Q."/>
            <person name="Koehrsen M."/>
            <person name="Alvarado L."/>
            <person name="Berlin A.M."/>
            <person name="Heiman D.I."/>
            <person name="Hepburn T.A."/>
            <person name="Saif S."/>
            <person name="Shea T.D."/>
            <person name="Shenoy N."/>
            <person name="Sykes S."/>
            <person name="Galagan J."/>
            <person name="Nusbaum C."/>
            <person name="Birren B."/>
        </authorList>
    </citation>
    <scope>NUCLEOTIDE SEQUENCE</scope>
    <source>
        <strain evidence="2">ER-3</strain>
    </source>
</reference>
<organism evidence="2 3">
    <name type="scientific">Ajellomyces dermatitidis (strain ER-3 / ATCC MYA-2586)</name>
    <name type="common">Blastomyces dermatitidis</name>
    <dbReference type="NCBI Taxonomy" id="559297"/>
    <lineage>
        <taxon>Eukaryota</taxon>
        <taxon>Fungi</taxon>
        <taxon>Dikarya</taxon>
        <taxon>Ascomycota</taxon>
        <taxon>Pezizomycotina</taxon>
        <taxon>Eurotiomycetes</taxon>
        <taxon>Eurotiomycetidae</taxon>
        <taxon>Onygenales</taxon>
        <taxon>Ajellomycetaceae</taxon>
        <taxon>Blastomyces</taxon>
    </lineage>
</organism>
<dbReference type="EMBL" id="EQ999984">
    <property type="protein sequence ID" value="OAT02985.1"/>
    <property type="molecule type" value="Genomic_DNA"/>
</dbReference>
<dbReference type="EMBL" id="EQ999984">
    <property type="protein sequence ID" value="OAT02986.1"/>
    <property type="molecule type" value="Genomic_DNA"/>
</dbReference>
<name>A0ABX2W0S5_AJEDR</name>
<dbReference type="InterPro" id="IPR002575">
    <property type="entry name" value="Aminoglycoside_PTrfase"/>
</dbReference>
<dbReference type="RefSeq" id="XP_045282713.1">
    <property type="nucleotide sequence ID" value="XM_045424643.1"/>
</dbReference>
<dbReference type="InterPro" id="IPR011009">
    <property type="entry name" value="Kinase-like_dom_sf"/>
</dbReference>
<dbReference type="EMBL" id="EQ999984">
    <property type="protein sequence ID" value="OAT02984.1"/>
    <property type="molecule type" value="Genomic_DNA"/>
</dbReference>
<dbReference type="RefSeq" id="XP_045282712.1">
    <property type="nucleotide sequence ID" value="XM_045424642.1"/>
</dbReference>
<dbReference type="PANTHER" id="PTHR21310">
    <property type="entry name" value="AMINOGLYCOSIDE PHOSPHOTRANSFERASE-RELATED-RELATED"/>
    <property type="match status" value="1"/>
</dbReference>
<dbReference type="RefSeq" id="XP_045282711.1">
    <property type="nucleotide sequence ID" value="XM_045424641.1"/>
</dbReference>
<reference evidence="3" key="2">
    <citation type="journal article" date="2015" name="PLoS Genet.">
        <title>The dynamic genome and transcriptome of the human fungal pathogen Blastomyces and close relative Emmonsia.</title>
        <authorList>
            <person name="Munoz J.F."/>
            <person name="Gauthier G.M."/>
            <person name="Desjardins C.A."/>
            <person name="Gallo J.E."/>
            <person name="Holder J."/>
            <person name="Sullivan T.D."/>
            <person name="Marty A.J."/>
            <person name="Carmen J.C."/>
            <person name="Chen Z."/>
            <person name="Ding L."/>
            <person name="Gujja S."/>
            <person name="Magrini V."/>
            <person name="Misas E."/>
            <person name="Mitreva M."/>
            <person name="Priest M."/>
            <person name="Saif S."/>
            <person name="Whiston E.A."/>
            <person name="Young S."/>
            <person name="Zeng Q."/>
            <person name="Goldman W.E."/>
            <person name="Mardis E.R."/>
            <person name="Taylor J.W."/>
            <person name="McEwen J.G."/>
            <person name="Clay O.K."/>
            <person name="Klein B.S."/>
            <person name="Cuomo C.A."/>
        </authorList>
    </citation>
    <scope>NUCLEOTIDE SEQUENCE [LARGE SCALE GENOMIC DNA]</scope>
    <source>
        <strain evidence="3">ER-3 / ATCC MYA-2586</strain>
    </source>
</reference>
<evidence type="ECO:0000259" key="1">
    <source>
        <dbReference type="Pfam" id="PF01636"/>
    </source>
</evidence>
<dbReference type="Gene3D" id="3.90.1200.10">
    <property type="match status" value="1"/>
</dbReference>
<accession>A0ABX2W0S5</accession>
<dbReference type="GeneID" id="69030363"/>
<dbReference type="Gene3D" id="3.30.200.150">
    <property type="match status" value="1"/>
</dbReference>
<protein>
    <recommendedName>
        <fullName evidence="1">Aminoglycoside phosphotransferase domain-containing protein</fullName>
    </recommendedName>
</protein>
<evidence type="ECO:0000313" key="2">
    <source>
        <dbReference type="EMBL" id="OAT02986.1"/>
    </source>
</evidence>
<dbReference type="Proteomes" id="UP000002039">
    <property type="component" value="Unassembled WGS sequence"/>
</dbReference>
<feature type="domain" description="Aminoglycoside phosphotransferase" evidence="1">
    <location>
        <begin position="9"/>
        <end position="157"/>
    </location>
</feature>
<dbReference type="InterPro" id="IPR051678">
    <property type="entry name" value="AGP_Transferase"/>
</dbReference>
<gene>
    <name evidence="2" type="ORF">BDCG_08870</name>
</gene>
<dbReference type="Pfam" id="PF01636">
    <property type="entry name" value="APH"/>
    <property type="match status" value="1"/>
</dbReference>